<name>A0A8J2LTL7_9HEXA</name>
<dbReference type="InterPro" id="IPR026302">
    <property type="entry name" value="NEDD4-bd_p2"/>
</dbReference>
<keyword evidence="3" id="KW-1185">Reference proteome</keyword>
<dbReference type="Proteomes" id="UP000708208">
    <property type="component" value="Unassembled WGS sequence"/>
</dbReference>
<accession>A0A8J2LTL7</accession>
<gene>
    <name evidence="2" type="ORF">AFUS01_LOCUS38282</name>
</gene>
<reference evidence="2" key="1">
    <citation type="submission" date="2021-06" db="EMBL/GenBank/DDBJ databases">
        <authorList>
            <person name="Hodson N. C."/>
            <person name="Mongue J. A."/>
            <person name="Jaron S. K."/>
        </authorList>
    </citation>
    <scope>NUCLEOTIDE SEQUENCE</scope>
</reference>
<evidence type="ECO:0000313" key="3">
    <source>
        <dbReference type="Proteomes" id="UP000708208"/>
    </source>
</evidence>
<dbReference type="AlphaFoldDB" id="A0A8J2LTL7"/>
<dbReference type="OrthoDB" id="3231855at2759"/>
<organism evidence="2 3">
    <name type="scientific">Allacma fusca</name>
    <dbReference type="NCBI Taxonomy" id="39272"/>
    <lineage>
        <taxon>Eukaryota</taxon>
        <taxon>Metazoa</taxon>
        <taxon>Ecdysozoa</taxon>
        <taxon>Arthropoda</taxon>
        <taxon>Hexapoda</taxon>
        <taxon>Collembola</taxon>
        <taxon>Symphypleona</taxon>
        <taxon>Sminthuridae</taxon>
        <taxon>Allacma</taxon>
    </lineage>
</organism>
<sequence length="280" mass="31114">MSSPELNVRPGGSSETGTDKVGPPPGFPAKLSFAQAALKPAVPTTERNGSHQMNNTPQSSTESVAPPSQQLRLKRCPKNKDPNLLRSYLEMELKNKYQELFIEISQDNTTEKRLILMRGVSGSGKSILATLLCGVTQTGVIFSADDFFLDRKGNYHYKPDDIGKAHDTCRELCLNAMVASKTPVIIDNTNTMTWEMLPYAKMALQYNYTIHIVEPNTPWKTNAKLLAQKNSHGVPLDKIKSMLSRYERGITPEMLLKKVESKRNTNGADLDSAMKNLTLK</sequence>
<proteinExistence type="predicted"/>
<protein>
    <submittedName>
        <fullName evidence="2">Uncharacterized protein</fullName>
    </submittedName>
</protein>
<dbReference type="Pfam" id="PF13671">
    <property type="entry name" value="AAA_33"/>
    <property type="match status" value="1"/>
</dbReference>
<dbReference type="PANTHER" id="PTHR13308">
    <property type="entry name" value="NEDD4-BINDING PROTEIN 2-LIKE 1"/>
    <property type="match status" value="1"/>
</dbReference>
<feature type="region of interest" description="Disordered" evidence="1">
    <location>
        <begin position="1"/>
        <end position="79"/>
    </location>
</feature>
<evidence type="ECO:0000313" key="2">
    <source>
        <dbReference type="EMBL" id="CAG7828349.1"/>
    </source>
</evidence>
<dbReference type="EMBL" id="CAJVCH010547203">
    <property type="protein sequence ID" value="CAG7828349.1"/>
    <property type="molecule type" value="Genomic_DNA"/>
</dbReference>
<comment type="caution">
    <text evidence="2">The sequence shown here is derived from an EMBL/GenBank/DDBJ whole genome shotgun (WGS) entry which is preliminary data.</text>
</comment>
<dbReference type="PANTHER" id="PTHR13308:SF40">
    <property type="entry name" value="NEDD4-BINDING PROTEIN 2-LIKE 1"/>
    <property type="match status" value="1"/>
</dbReference>
<evidence type="ECO:0000256" key="1">
    <source>
        <dbReference type="SAM" id="MobiDB-lite"/>
    </source>
</evidence>
<feature type="compositionally biased region" description="Polar residues" evidence="1">
    <location>
        <begin position="45"/>
        <end position="71"/>
    </location>
</feature>